<keyword evidence="1" id="KW-0472">Membrane</keyword>
<keyword evidence="3" id="KW-1185">Reference proteome</keyword>
<proteinExistence type="predicted"/>
<name>A0A1B7LH06_9FIRM</name>
<protein>
    <recommendedName>
        <fullName evidence="4">DUF4352 domain-containing protein</fullName>
    </recommendedName>
</protein>
<dbReference type="Proteomes" id="UP000078532">
    <property type="component" value="Unassembled WGS sequence"/>
</dbReference>
<accession>A0A1B7LH06</accession>
<organism evidence="2 3">
    <name type="scientific">Desulfotomaculum copahuensis</name>
    <dbReference type="NCBI Taxonomy" id="1838280"/>
    <lineage>
        <taxon>Bacteria</taxon>
        <taxon>Bacillati</taxon>
        <taxon>Bacillota</taxon>
        <taxon>Clostridia</taxon>
        <taxon>Eubacteriales</taxon>
        <taxon>Desulfotomaculaceae</taxon>
        <taxon>Desulfotomaculum</taxon>
    </lineage>
</organism>
<evidence type="ECO:0008006" key="4">
    <source>
        <dbReference type="Google" id="ProtNLM"/>
    </source>
</evidence>
<dbReference type="EMBL" id="LYVF01000062">
    <property type="protein sequence ID" value="OAT85480.1"/>
    <property type="molecule type" value="Genomic_DNA"/>
</dbReference>
<evidence type="ECO:0000256" key="1">
    <source>
        <dbReference type="SAM" id="Phobius"/>
    </source>
</evidence>
<feature type="transmembrane region" description="Helical" evidence="1">
    <location>
        <begin position="20"/>
        <end position="41"/>
    </location>
</feature>
<evidence type="ECO:0000313" key="3">
    <source>
        <dbReference type="Proteomes" id="UP000078532"/>
    </source>
</evidence>
<comment type="caution">
    <text evidence="2">The sequence shown here is derived from an EMBL/GenBank/DDBJ whole genome shotgun (WGS) entry which is preliminary data.</text>
</comment>
<keyword evidence="1" id="KW-1133">Transmembrane helix</keyword>
<evidence type="ECO:0000313" key="2">
    <source>
        <dbReference type="EMBL" id="OAT85480.1"/>
    </source>
</evidence>
<keyword evidence="1" id="KW-0812">Transmembrane</keyword>
<dbReference type="AlphaFoldDB" id="A0A1B7LH06"/>
<reference evidence="2 3" key="1">
    <citation type="submission" date="2016-04" db="EMBL/GenBank/DDBJ databases">
        <authorList>
            <person name="Evans L.H."/>
            <person name="Alamgir A."/>
            <person name="Owens N."/>
            <person name="Weber N.D."/>
            <person name="Virtaneva K."/>
            <person name="Barbian K."/>
            <person name="Babar A."/>
            <person name="Rosenke K."/>
        </authorList>
    </citation>
    <scope>NUCLEOTIDE SEQUENCE [LARGE SCALE GENOMIC DNA]</scope>
    <source>
        <strain evidence="2 3">LMa1</strain>
    </source>
</reference>
<sequence>MTAKKHRPARAPADNPAGAIRRWTLIMLLAPAVIFIFYWFAGRTGGPGKIPQVPPPRHFYSAGTVVKAGNATLQAGPAGAGYLARTLYFGVNTVMAGPDELFAVVAVRATGAAVNQAGWRLIDGQGTVFRPLKAVDRNPLLEQPPAPVSGEKYLVFRVNAKTKYFYIQYTGPGGPVTWRTG</sequence>
<dbReference type="RefSeq" id="WP_066666827.1">
    <property type="nucleotide sequence ID" value="NZ_LYVF01000062.1"/>
</dbReference>
<gene>
    <name evidence="2" type="ORF">A6M21_06075</name>
</gene>